<evidence type="ECO:0000313" key="1">
    <source>
        <dbReference type="EMBL" id="RVX05093.1"/>
    </source>
</evidence>
<reference evidence="1 2" key="1">
    <citation type="journal article" date="2018" name="PLoS Genet.">
        <title>Population sequencing reveals clonal diversity and ancestral inbreeding in the grapevine cultivar Chardonnay.</title>
        <authorList>
            <person name="Roach M.J."/>
            <person name="Johnson D.L."/>
            <person name="Bohlmann J."/>
            <person name="van Vuuren H.J."/>
            <person name="Jones S.J."/>
            <person name="Pretorius I.S."/>
            <person name="Schmidt S.A."/>
            <person name="Borneman A.R."/>
        </authorList>
    </citation>
    <scope>NUCLEOTIDE SEQUENCE [LARGE SCALE GENOMIC DNA]</scope>
    <source>
        <strain evidence="2">cv. Chardonnay</strain>
        <tissue evidence="1">Leaf</tissue>
    </source>
</reference>
<gene>
    <name evidence="1" type="ORF">CK203_020188</name>
</gene>
<sequence>MNVTFFENQSFYPKTHIQGQSSIILEECQFWQDEDITTMPTLPTLSTPTITIILLAPLPHDSPSKIGQTEATPSTPQIPTQRAENKDVLNTKFLILGLMKGCLLVTVPSPQTCPIWRIRPAYKKYLRNQSGKKPLVKKFESL</sequence>
<accession>A0A438J805</accession>
<dbReference type="Proteomes" id="UP000288805">
    <property type="component" value="Unassembled WGS sequence"/>
</dbReference>
<organism evidence="1 2">
    <name type="scientific">Vitis vinifera</name>
    <name type="common">Grape</name>
    <dbReference type="NCBI Taxonomy" id="29760"/>
    <lineage>
        <taxon>Eukaryota</taxon>
        <taxon>Viridiplantae</taxon>
        <taxon>Streptophyta</taxon>
        <taxon>Embryophyta</taxon>
        <taxon>Tracheophyta</taxon>
        <taxon>Spermatophyta</taxon>
        <taxon>Magnoliopsida</taxon>
        <taxon>eudicotyledons</taxon>
        <taxon>Gunneridae</taxon>
        <taxon>Pentapetalae</taxon>
        <taxon>rosids</taxon>
        <taxon>Vitales</taxon>
        <taxon>Vitaceae</taxon>
        <taxon>Viteae</taxon>
        <taxon>Vitis</taxon>
    </lineage>
</organism>
<protein>
    <submittedName>
        <fullName evidence="1">Uncharacterized protein</fullName>
    </submittedName>
</protein>
<name>A0A438J805_VITVI</name>
<dbReference type="EMBL" id="QGNW01000057">
    <property type="protein sequence ID" value="RVX05093.1"/>
    <property type="molecule type" value="Genomic_DNA"/>
</dbReference>
<evidence type="ECO:0000313" key="2">
    <source>
        <dbReference type="Proteomes" id="UP000288805"/>
    </source>
</evidence>
<comment type="caution">
    <text evidence="1">The sequence shown here is derived from an EMBL/GenBank/DDBJ whole genome shotgun (WGS) entry which is preliminary data.</text>
</comment>
<dbReference type="AlphaFoldDB" id="A0A438J805"/>
<proteinExistence type="predicted"/>